<reference evidence="3" key="1">
    <citation type="submission" date="2019-11" db="UniProtKB">
        <authorList>
            <consortium name="WormBaseParasite"/>
        </authorList>
    </citation>
    <scope>IDENTIFICATION</scope>
    <source>
        <strain evidence="3">Puerto Rican</strain>
    </source>
</reference>
<evidence type="ECO:0000313" key="3">
    <source>
        <dbReference type="WBParaSite" id="Smp_306360.6"/>
    </source>
</evidence>
<dbReference type="InterPro" id="IPR054518">
    <property type="entry name" value="ABHD16_N"/>
</dbReference>
<keyword evidence="1" id="KW-1133">Transmembrane helix</keyword>
<dbReference type="AlphaFoldDB" id="A0A5K4F2F2"/>
<sequence>MFQITVGVIKWTVLFWSPWAFRNLKLYDNFFEFSRLVAVTFTIYFSALLLRGTGRFCNHTYQEFMALFLESKKTINEETVNKLTLYTFSSPWPVHFDVRQLPSISLKPKKTTPKRISDVPALFIPLIWIIAHTIGIRMTYVGCTWILNSLTFKARLDARSRLQMKYNIQRIGLLTREGEFVEAFYADRRIKSGSKSISLEQDDLNGEILNFNLTTVNCGNKNHNRFLSKVNGFSVKSCRIFKRIS</sequence>
<evidence type="ECO:0000256" key="1">
    <source>
        <dbReference type="SAM" id="Phobius"/>
    </source>
</evidence>
<accession>A0A5K4F2F2</accession>
<name>A0A5K4F2F2_SCHMA</name>
<protein>
    <submittedName>
        <fullName evidence="3">AB hydrolase-1 domain-containing protein</fullName>
    </submittedName>
</protein>
<feature type="domain" description="Phosphatidylserine Lipase ABHD16 N-terminal" evidence="2">
    <location>
        <begin position="2"/>
        <end position="89"/>
    </location>
</feature>
<organism evidence="3">
    <name type="scientific">Schistosoma mansoni</name>
    <name type="common">Blood fluke</name>
    <dbReference type="NCBI Taxonomy" id="6183"/>
    <lineage>
        <taxon>Eukaryota</taxon>
        <taxon>Metazoa</taxon>
        <taxon>Spiralia</taxon>
        <taxon>Lophotrochozoa</taxon>
        <taxon>Platyhelminthes</taxon>
        <taxon>Trematoda</taxon>
        <taxon>Digenea</taxon>
        <taxon>Strigeidida</taxon>
        <taxon>Schistosomatoidea</taxon>
        <taxon>Schistosomatidae</taxon>
        <taxon>Schistosoma</taxon>
    </lineage>
</organism>
<proteinExistence type="predicted"/>
<dbReference type="InParanoid" id="A0A5K4F2F2"/>
<feature type="transmembrane region" description="Helical" evidence="1">
    <location>
        <begin position="33"/>
        <end position="50"/>
    </location>
</feature>
<evidence type="ECO:0000259" key="2">
    <source>
        <dbReference type="Pfam" id="PF22990"/>
    </source>
</evidence>
<dbReference type="FunCoup" id="A0A5K4F2F2">
    <property type="interactions" value="887"/>
</dbReference>
<feature type="transmembrane region" description="Helical" evidence="1">
    <location>
        <begin position="119"/>
        <end position="140"/>
    </location>
</feature>
<keyword evidence="1" id="KW-0472">Membrane</keyword>
<keyword evidence="1" id="KW-0812">Transmembrane</keyword>
<dbReference type="Pfam" id="PF22990">
    <property type="entry name" value="ABHD16_N"/>
    <property type="match status" value="1"/>
</dbReference>
<dbReference type="WBParaSite" id="Smp_306360.6">
    <property type="protein sequence ID" value="Smp_306360.6"/>
    <property type="gene ID" value="Smp_306360"/>
</dbReference>
<dbReference type="ExpressionAtlas" id="A0A5K4F2F2">
    <property type="expression patterns" value="baseline"/>
</dbReference>